<dbReference type="InParanoid" id="A0A0G4EGJ0"/>
<organism evidence="1 2">
    <name type="scientific">Vitrella brassicaformis (strain CCMP3155)</name>
    <dbReference type="NCBI Taxonomy" id="1169540"/>
    <lineage>
        <taxon>Eukaryota</taxon>
        <taxon>Sar</taxon>
        <taxon>Alveolata</taxon>
        <taxon>Colpodellida</taxon>
        <taxon>Vitrellaceae</taxon>
        <taxon>Vitrella</taxon>
    </lineage>
</organism>
<keyword evidence="2" id="KW-1185">Reference proteome</keyword>
<evidence type="ECO:0000313" key="2">
    <source>
        <dbReference type="Proteomes" id="UP000041254"/>
    </source>
</evidence>
<gene>
    <name evidence="1" type="ORF">Vbra_11615</name>
</gene>
<dbReference type="AlphaFoldDB" id="A0A0G4EGJ0"/>
<protein>
    <submittedName>
        <fullName evidence="1">Uncharacterized protein</fullName>
    </submittedName>
</protein>
<dbReference type="Proteomes" id="UP000041254">
    <property type="component" value="Unassembled WGS sequence"/>
</dbReference>
<evidence type="ECO:0000313" key="1">
    <source>
        <dbReference type="EMBL" id="CEL94573.1"/>
    </source>
</evidence>
<dbReference type="VEuPathDB" id="CryptoDB:Vbra_11615"/>
<sequence>MAFLCDPHLPLLQRPALVTRQQFRFPAMLSHRREGIEPFPKPPPSVLSASDGRGCRRYHLGLLSVALGSLMLPACGAEAAADSSAVLPEEFQRLNSDLNRLTRQLESNDPMDVPLLITRTIPLQRFRDAADAAAKTALGSVDGMDSQELAYKADKTITKIKTDLGLLMKKAEKVRGDVVVGPQRLASLRDPLLRIEYDIRTLEGVYVPNGIANPALRKPIFSICESGFLVCE</sequence>
<dbReference type="EMBL" id="CDMY01000223">
    <property type="protein sequence ID" value="CEL94573.1"/>
    <property type="molecule type" value="Genomic_DNA"/>
</dbReference>
<name>A0A0G4EGJ0_VITBC</name>
<reference evidence="1 2" key="1">
    <citation type="submission" date="2014-11" db="EMBL/GenBank/DDBJ databases">
        <authorList>
            <person name="Zhu J."/>
            <person name="Qi W."/>
            <person name="Song R."/>
        </authorList>
    </citation>
    <scope>NUCLEOTIDE SEQUENCE [LARGE SCALE GENOMIC DNA]</scope>
</reference>
<accession>A0A0G4EGJ0</accession>
<proteinExistence type="predicted"/>